<accession>A0A0R1S2M4</accession>
<comment type="caution">
    <text evidence="1">The sequence shown here is derived from an EMBL/GenBank/DDBJ whole genome shotgun (WGS) entry which is preliminary data.</text>
</comment>
<evidence type="ECO:0008006" key="3">
    <source>
        <dbReference type="Google" id="ProtNLM"/>
    </source>
</evidence>
<proteinExistence type="predicted"/>
<evidence type="ECO:0000313" key="2">
    <source>
        <dbReference type="Proteomes" id="UP000052013"/>
    </source>
</evidence>
<dbReference type="STRING" id="1423739.FC85_GL001645"/>
<dbReference type="EMBL" id="AZEY01000104">
    <property type="protein sequence ID" value="KRL63217.1"/>
    <property type="molecule type" value="Genomic_DNA"/>
</dbReference>
<evidence type="ECO:0000313" key="1">
    <source>
        <dbReference type="EMBL" id="KRL63217.1"/>
    </source>
</evidence>
<protein>
    <recommendedName>
        <fullName evidence="3">DNA-directed RNA polymerase beta subunit</fullName>
    </recommendedName>
</protein>
<dbReference type="Proteomes" id="UP000052013">
    <property type="component" value="Unassembled WGS sequence"/>
</dbReference>
<sequence length="121" mass="14276">MIHDVPRDQWLYNDRGMKKWMGYFLSDHTQDMANKQQEEVPTHRLPEQDSKTIDQILQTSWKNSRQISLQINDDSYLNVYNINGIIIGANDDLVYLQSNKLMTIKVSDIRHAEIKERSNLI</sequence>
<dbReference type="AlphaFoldDB" id="A0A0R1S2M4"/>
<organism evidence="1 2">
    <name type="scientific">Lentilactobacillus diolivorans DSM 14421</name>
    <dbReference type="NCBI Taxonomy" id="1423739"/>
    <lineage>
        <taxon>Bacteria</taxon>
        <taxon>Bacillati</taxon>
        <taxon>Bacillota</taxon>
        <taxon>Bacilli</taxon>
        <taxon>Lactobacillales</taxon>
        <taxon>Lactobacillaceae</taxon>
        <taxon>Lentilactobacillus</taxon>
    </lineage>
</organism>
<name>A0A0R1S2M4_9LACO</name>
<dbReference type="PATRIC" id="fig|1423739.3.peg.1725"/>
<reference evidence="1 2" key="1">
    <citation type="journal article" date="2015" name="Genome Announc.">
        <title>Expanding the biotechnology potential of lactobacilli through comparative genomics of 213 strains and associated genera.</title>
        <authorList>
            <person name="Sun Z."/>
            <person name="Harris H.M."/>
            <person name="McCann A."/>
            <person name="Guo C."/>
            <person name="Argimon S."/>
            <person name="Zhang W."/>
            <person name="Yang X."/>
            <person name="Jeffery I.B."/>
            <person name="Cooney J.C."/>
            <person name="Kagawa T.F."/>
            <person name="Liu W."/>
            <person name="Song Y."/>
            <person name="Salvetti E."/>
            <person name="Wrobel A."/>
            <person name="Rasinkangas P."/>
            <person name="Parkhill J."/>
            <person name="Rea M.C."/>
            <person name="O'Sullivan O."/>
            <person name="Ritari J."/>
            <person name="Douillard F.P."/>
            <person name="Paul Ross R."/>
            <person name="Yang R."/>
            <person name="Briner A.E."/>
            <person name="Felis G.E."/>
            <person name="de Vos W.M."/>
            <person name="Barrangou R."/>
            <person name="Klaenhammer T.R."/>
            <person name="Caufield P.W."/>
            <person name="Cui Y."/>
            <person name="Zhang H."/>
            <person name="O'Toole P.W."/>
        </authorList>
    </citation>
    <scope>NUCLEOTIDE SEQUENCE [LARGE SCALE GENOMIC DNA]</scope>
    <source>
        <strain evidence="1 2">DSM 14421</strain>
    </source>
</reference>
<dbReference type="RefSeq" id="WP_057865957.1">
    <property type="nucleotide sequence ID" value="NZ_AZEY01000104.1"/>
</dbReference>
<gene>
    <name evidence="1" type="ORF">FC85_GL001645</name>
</gene>